<accession>A0ABX1WUN6</accession>
<name>A0ABX1WUN6_9BACT</name>
<evidence type="ECO:0000313" key="1">
    <source>
        <dbReference type="EMBL" id="NOU59818.1"/>
    </source>
</evidence>
<keyword evidence="2" id="KW-1185">Reference proteome</keyword>
<dbReference type="EMBL" id="RZNH01000011">
    <property type="protein sequence ID" value="NOU59818.1"/>
    <property type="molecule type" value="Genomic_DNA"/>
</dbReference>
<dbReference type="Proteomes" id="UP000732105">
    <property type="component" value="Unassembled WGS sequence"/>
</dbReference>
<dbReference type="Pfam" id="PF14125">
    <property type="entry name" value="DUF4292"/>
    <property type="match status" value="1"/>
</dbReference>
<dbReference type="InterPro" id="IPR025634">
    <property type="entry name" value="DUF4292"/>
</dbReference>
<organism evidence="1 2">
    <name type="scientific">Marinifilum caeruleilacunae</name>
    <dbReference type="NCBI Taxonomy" id="2499076"/>
    <lineage>
        <taxon>Bacteria</taxon>
        <taxon>Pseudomonadati</taxon>
        <taxon>Bacteroidota</taxon>
        <taxon>Bacteroidia</taxon>
        <taxon>Marinilabiliales</taxon>
        <taxon>Marinifilaceae</taxon>
    </lineage>
</organism>
<reference evidence="1 2" key="1">
    <citation type="submission" date="2018-12" db="EMBL/GenBank/DDBJ databases">
        <title>Marinifilum JC070 sp. nov., a marine bacterium isolated from Yongle Blue Hole in the South China Sea.</title>
        <authorList>
            <person name="Fu T."/>
        </authorList>
    </citation>
    <scope>NUCLEOTIDE SEQUENCE [LARGE SCALE GENOMIC DNA]</scope>
    <source>
        <strain evidence="1 2">JC070</strain>
    </source>
</reference>
<evidence type="ECO:0000313" key="2">
    <source>
        <dbReference type="Proteomes" id="UP000732105"/>
    </source>
</evidence>
<proteinExistence type="predicted"/>
<comment type="caution">
    <text evidence="1">The sequence shown here is derived from an EMBL/GenBank/DDBJ whole genome shotgun (WGS) entry which is preliminary data.</text>
</comment>
<sequence length="288" mass="33724">MKSKLNSKLYLGAMVLIMAFIQFSCKTSYELGVIKAKPMSDAKLYRHMIDSSLHYNTLFVKKFSANYSVEGVKKSFKGAIKIQKDSLIWISITAPVGGLEVARLMISQDSVKMIDRMKKTYFVDDYDFFREKLNVDLNFESLQAILTNSVFQATNGEKEKSFIRGFNGRIVDNMYVFTSEKSRKVDRKLRKDKLKKLTRFGYQRVEIDPSLMRITDVLVRDFDDARDVSVKYRDFKMFEDRKFPQRLSFEVVDPKHLLSCSVKFNKIAFDEKLKFSFKISSKYERIYP</sequence>
<dbReference type="RefSeq" id="WP_171595094.1">
    <property type="nucleotide sequence ID" value="NZ_RZNH01000011.1"/>
</dbReference>
<gene>
    <name evidence="1" type="ORF">ELS83_08290</name>
</gene>
<protein>
    <submittedName>
        <fullName evidence="1">DUF4292 domain-containing protein</fullName>
    </submittedName>
</protein>